<name>A0A830HS87_9CHLO</name>
<keyword evidence="6" id="KW-1185">Reference proteome</keyword>
<feature type="compositionally biased region" description="Polar residues" evidence="3">
    <location>
        <begin position="208"/>
        <end position="217"/>
    </location>
</feature>
<dbReference type="PROSITE" id="PS50102">
    <property type="entry name" value="RRM"/>
    <property type="match status" value="2"/>
</dbReference>
<evidence type="ECO:0000256" key="2">
    <source>
        <dbReference type="PROSITE-ProRule" id="PRU00176"/>
    </source>
</evidence>
<keyword evidence="1 2" id="KW-0694">RNA-binding</keyword>
<accession>A0A830HS87</accession>
<proteinExistence type="predicted"/>
<evidence type="ECO:0000256" key="1">
    <source>
        <dbReference type="ARBA" id="ARBA00022884"/>
    </source>
</evidence>
<dbReference type="SUPFAM" id="SSF54928">
    <property type="entry name" value="RNA-binding domain, RBD"/>
    <property type="match status" value="2"/>
</dbReference>
<evidence type="ECO:0000256" key="3">
    <source>
        <dbReference type="SAM" id="MobiDB-lite"/>
    </source>
</evidence>
<dbReference type="Gene3D" id="3.30.70.330">
    <property type="match status" value="2"/>
</dbReference>
<evidence type="ECO:0000313" key="5">
    <source>
        <dbReference type="EMBL" id="GHP08321.1"/>
    </source>
</evidence>
<dbReference type="InterPro" id="IPR000504">
    <property type="entry name" value="RRM_dom"/>
</dbReference>
<reference evidence="5" key="1">
    <citation type="submission" date="2020-10" db="EMBL/GenBank/DDBJ databases">
        <title>Unveiling of a novel bifunctional photoreceptor, Dualchrome1, isolated from a cosmopolitan green alga.</title>
        <authorList>
            <person name="Suzuki S."/>
            <person name="Kawachi M."/>
        </authorList>
    </citation>
    <scope>NUCLEOTIDE SEQUENCE</scope>
    <source>
        <strain evidence="5">NIES 2893</strain>
    </source>
</reference>
<dbReference type="EMBL" id="BNJQ01000020">
    <property type="protein sequence ID" value="GHP08321.1"/>
    <property type="molecule type" value="Genomic_DNA"/>
</dbReference>
<dbReference type="Pfam" id="PF00076">
    <property type="entry name" value="RRM_1"/>
    <property type="match status" value="2"/>
</dbReference>
<feature type="compositionally biased region" description="Basic and acidic residues" evidence="3">
    <location>
        <begin position="8"/>
        <end position="17"/>
    </location>
</feature>
<dbReference type="CDD" id="cd00590">
    <property type="entry name" value="RRM_SF"/>
    <property type="match status" value="1"/>
</dbReference>
<gene>
    <name evidence="5" type="ORF">PPROV_000706000</name>
</gene>
<dbReference type="GO" id="GO:0003723">
    <property type="term" value="F:RNA binding"/>
    <property type="evidence" value="ECO:0007669"/>
    <property type="project" value="UniProtKB-UniRule"/>
</dbReference>
<feature type="region of interest" description="Disordered" evidence="3">
    <location>
        <begin position="1"/>
        <end position="39"/>
    </location>
</feature>
<feature type="domain" description="RRM" evidence="4">
    <location>
        <begin position="135"/>
        <end position="213"/>
    </location>
</feature>
<comment type="caution">
    <text evidence="5">The sequence shown here is derived from an EMBL/GenBank/DDBJ whole genome shotgun (WGS) entry which is preliminary data.</text>
</comment>
<organism evidence="5 6">
    <name type="scientific">Pycnococcus provasolii</name>
    <dbReference type="NCBI Taxonomy" id="41880"/>
    <lineage>
        <taxon>Eukaryota</taxon>
        <taxon>Viridiplantae</taxon>
        <taxon>Chlorophyta</taxon>
        <taxon>Pseudoscourfieldiophyceae</taxon>
        <taxon>Pseudoscourfieldiales</taxon>
        <taxon>Pycnococcaceae</taxon>
        <taxon>Pycnococcus</taxon>
    </lineage>
</organism>
<feature type="region of interest" description="Disordered" evidence="3">
    <location>
        <begin position="203"/>
        <end position="241"/>
    </location>
</feature>
<dbReference type="InterPro" id="IPR012677">
    <property type="entry name" value="Nucleotide-bd_a/b_plait_sf"/>
</dbReference>
<protein>
    <recommendedName>
        <fullName evidence="4">RRM domain-containing protein</fullName>
    </recommendedName>
</protein>
<dbReference type="OrthoDB" id="439808at2759"/>
<dbReference type="PANTHER" id="PTHR48027">
    <property type="entry name" value="HETEROGENEOUS NUCLEAR RIBONUCLEOPROTEIN 87F-RELATED"/>
    <property type="match status" value="1"/>
</dbReference>
<evidence type="ECO:0000259" key="4">
    <source>
        <dbReference type="PROSITE" id="PS50102"/>
    </source>
</evidence>
<feature type="compositionally biased region" description="Gly residues" evidence="3">
    <location>
        <begin position="219"/>
        <end position="231"/>
    </location>
</feature>
<dbReference type="AlphaFoldDB" id="A0A830HS87"/>
<dbReference type="InterPro" id="IPR052462">
    <property type="entry name" value="SLIRP/GR-RBP-like"/>
</dbReference>
<sequence>MPATRNRRAADAWRVEEDGSFAAAAGEEPEGESEEAINATSEPPIKRVALYVRTPLHMDAQDLTDLFTPYGKVTRPRIMYTRNGEHRGYGFVEMFPGDAQTAIDALNGTQLEDGSEVFVAEARYSDKAKGPKKNTTAFIGNLSKQTTENQLRSVFEEYGEVLEVRLIRDTETGVSRGFAFVKLSSVDAMDAAIEGIHGMTLEGREMQCNKSRQSRQSGGDRGGGGGGGGGADTMTYESRVE</sequence>
<dbReference type="InterPro" id="IPR035979">
    <property type="entry name" value="RBD_domain_sf"/>
</dbReference>
<dbReference type="SMART" id="SM00360">
    <property type="entry name" value="RRM"/>
    <property type="match status" value="2"/>
</dbReference>
<feature type="domain" description="RRM" evidence="4">
    <location>
        <begin position="48"/>
        <end position="124"/>
    </location>
</feature>
<dbReference type="Proteomes" id="UP000660262">
    <property type="component" value="Unassembled WGS sequence"/>
</dbReference>
<evidence type="ECO:0000313" key="6">
    <source>
        <dbReference type="Proteomes" id="UP000660262"/>
    </source>
</evidence>